<comment type="similarity">
    <text evidence="2">Belongs to the threonine synthase family.</text>
</comment>
<dbReference type="CDD" id="cd01560">
    <property type="entry name" value="Thr-synth_2"/>
    <property type="match status" value="1"/>
</dbReference>
<comment type="pathway">
    <text evidence="7">Amino-acid biosynthesis.</text>
</comment>
<dbReference type="RefSeq" id="WP_058633722.1">
    <property type="nucleotide sequence ID" value="NZ_LDPZ01000006.1"/>
</dbReference>
<dbReference type="GO" id="GO:0009088">
    <property type="term" value="P:threonine biosynthetic process"/>
    <property type="evidence" value="ECO:0007669"/>
    <property type="project" value="UniProtKB-UniRule"/>
</dbReference>
<evidence type="ECO:0000256" key="7">
    <source>
        <dbReference type="ARBA" id="ARBA00029440"/>
    </source>
</evidence>
<keyword evidence="6 12" id="KW-0456">Lyase</keyword>
<reference evidence="12 13" key="1">
    <citation type="journal article" date="2016" name="Front. Microbiol.">
        <title>Genomic Resource of Rice Seed Associated Bacteria.</title>
        <authorList>
            <person name="Midha S."/>
            <person name="Bansal K."/>
            <person name="Sharma S."/>
            <person name="Kumar N."/>
            <person name="Patil P.P."/>
            <person name="Chaudhry V."/>
            <person name="Patil P.B."/>
        </authorList>
    </citation>
    <scope>NUCLEOTIDE SEQUENCE [LARGE SCALE GENOMIC DNA]</scope>
    <source>
        <strain evidence="12 13">NS226</strain>
    </source>
</reference>
<dbReference type="PROSITE" id="PS00165">
    <property type="entry name" value="DEHYDRATASE_SER_THR"/>
    <property type="match status" value="1"/>
</dbReference>
<feature type="domain" description="Threonine synthase N-terminal" evidence="11">
    <location>
        <begin position="2"/>
        <end position="80"/>
    </location>
</feature>
<evidence type="ECO:0000313" key="12">
    <source>
        <dbReference type="EMBL" id="KTQ97843.1"/>
    </source>
</evidence>
<dbReference type="InterPro" id="IPR029144">
    <property type="entry name" value="Thr_synth_N"/>
</dbReference>
<dbReference type="Gene3D" id="3.90.1380.10">
    <property type="entry name" value="Threonine synthase, N-terminal domain"/>
    <property type="match status" value="1"/>
</dbReference>
<evidence type="ECO:0000256" key="5">
    <source>
        <dbReference type="ARBA" id="ARBA00022898"/>
    </source>
</evidence>
<dbReference type="InterPro" id="IPR037158">
    <property type="entry name" value="Thr_synth_N_sf"/>
</dbReference>
<evidence type="ECO:0000256" key="9">
    <source>
        <dbReference type="NCBIfam" id="TIGR00260"/>
    </source>
</evidence>
<dbReference type="EMBL" id="LDPZ01000006">
    <property type="protein sequence ID" value="KTQ97843.1"/>
    <property type="molecule type" value="Genomic_DNA"/>
</dbReference>
<dbReference type="Proteomes" id="UP000078272">
    <property type="component" value="Unassembled WGS sequence"/>
</dbReference>
<protein>
    <recommendedName>
        <fullName evidence="3 9">Threonine synthase</fullName>
        <ecNumber evidence="9">4.2.3.1</ecNumber>
    </recommendedName>
</protein>
<organism evidence="12 13">
    <name type="scientific">Aureimonas ureilytica</name>
    <dbReference type="NCBI Taxonomy" id="401562"/>
    <lineage>
        <taxon>Bacteria</taxon>
        <taxon>Pseudomonadati</taxon>
        <taxon>Pseudomonadota</taxon>
        <taxon>Alphaproteobacteria</taxon>
        <taxon>Hyphomicrobiales</taxon>
        <taxon>Aurantimonadaceae</taxon>
        <taxon>Aureimonas</taxon>
    </lineage>
</organism>
<dbReference type="OrthoDB" id="9763107at2"/>
<dbReference type="NCBIfam" id="TIGR00260">
    <property type="entry name" value="thrC"/>
    <property type="match status" value="1"/>
</dbReference>
<dbReference type="Pfam" id="PF14821">
    <property type="entry name" value="Thr_synth_N"/>
    <property type="match status" value="1"/>
</dbReference>
<comment type="catalytic activity">
    <reaction evidence="8">
        <text>O-phospho-L-homoserine + H2O = L-threonine + phosphate</text>
        <dbReference type="Rhea" id="RHEA:10840"/>
        <dbReference type="ChEBI" id="CHEBI:15377"/>
        <dbReference type="ChEBI" id="CHEBI:43474"/>
        <dbReference type="ChEBI" id="CHEBI:57590"/>
        <dbReference type="ChEBI" id="CHEBI:57926"/>
        <dbReference type="EC" id="4.2.3.1"/>
    </reaction>
</comment>
<dbReference type="Gene3D" id="3.40.50.1100">
    <property type="match status" value="2"/>
</dbReference>
<dbReference type="PATRIC" id="fig|401562.3.peg.4123"/>
<dbReference type="SUPFAM" id="SSF53686">
    <property type="entry name" value="Tryptophan synthase beta subunit-like PLP-dependent enzymes"/>
    <property type="match status" value="1"/>
</dbReference>
<evidence type="ECO:0000256" key="1">
    <source>
        <dbReference type="ARBA" id="ARBA00001933"/>
    </source>
</evidence>
<accession>A0A175RDH7</accession>
<dbReference type="Pfam" id="PF24857">
    <property type="entry name" value="THR4_C"/>
    <property type="match status" value="1"/>
</dbReference>
<proteinExistence type="inferred from homology"/>
<comment type="cofactor">
    <cofactor evidence="1 10">
        <name>pyridoxal 5'-phosphate</name>
        <dbReference type="ChEBI" id="CHEBI:597326"/>
    </cofactor>
</comment>
<evidence type="ECO:0000256" key="6">
    <source>
        <dbReference type="ARBA" id="ARBA00023239"/>
    </source>
</evidence>
<dbReference type="FunFam" id="3.90.1380.10:FF:000002">
    <property type="entry name" value="Threonine synthase"/>
    <property type="match status" value="1"/>
</dbReference>
<evidence type="ECO:0000256" key="10">
    <source>
        <dbReference type="PIRSR" id="PIRSR604450-51"/>
    </source>
</evidence>
<evidence type="ECO:0000259" key="11">
    <source>
        <dbReference type="Pfam" id="PF14821"/>
    </source>
</evidence>
<dbReference type="STRING" id="401562.NS365_20430"/>
<feature type="modified residue" description="N6-(pyridoxal phosphate)lysine" evidence="10">
    <location>
        <position position="112"/>
    </location>
</feature>
<evidence type="ECO:0000313" key="13">
    <source>
        <dbReference type="Proteomes" id="UP000078272"/>
    </source>
</evidence>
<dbReference type="InterPro" id="IPR051166">
    <property type="entry name" value="Threonine_Synthase"/>
</dbReference>
<evidence type="ECO:0000256" key="3">
    <source>
        <dbReference type="ARBA" id="ARBA00018679"/>
    </source>
</evidence>
<dbReference type="PANTHER" id="PTHR42690:SF1">
    <property type="entry name" value="THREONINE SYNTHASE-LIKE 2"/>
    <property type="match status" value="1"/>
</dbReference>
<sequence>MRYVSSRGEAPTLGFADVLLAGLATDGGLYVPETWPTLSPETIASFAGRPYAEVALEVLTPFVGGEIAQADLERMVREAYATFRHPAVAPLVQIGDRHFVLELFHGPTLAFKDVAMQLLARLMDHVLTQRQRRATIVGATSGDTGGAAIAAFAGSERTDMFILFPKGRVSPVQQRQMTTAGRPNVHALAVEGTFDDCQALVKSMFNDAKFRAETALSGVNSINWARVMAQIVYYFTAAASVGAPRRTVSFTVPTGNFGDIFAGYAAKRMGLPVDRLIIATNKNDILERTMRSGRYEMEGVHATMSPSMDIEISSNFERLLFEASGRDAETVRRLMQQLRQSGAFTLPEPMIQAIRAEFDAGRTDEAGTAETIKTYLGTTAYLLDPHTAVGVAVADQHMGDIPMITLGTAHPAKFPASVKAACGVEPPLPPSHGDLMSREEKFDVLPNDLDVIEAFIRERSRAVRHGAAA</sequence>
<dbReference type="EC" id="4.2.3.1" evidence="9"/>
<evidence type="ECO:0000256" key="2">
    <source>
        <dbReference type="ARBA" id="ARBA00005517"/>
    </source>
</evidence>
<name>A0A175RDH7_9HYPH</name>
<dbReference type="InterPro" id="IPR004450">
    <property type="entry name" value="Thr_synthase-like"/>
</dbReference>
<dbReference type="UniPathway" id="UPA00050">
    <property type="reaction ID" value="UER00065"/>
</dbReference>
<keyword evidence="5 10" id="KW-0663">Pyridoxal phosphate</keyword>
<evidence type="ECO:0000256" key="8">
    <source>
        <dbReference type="ARBA" id="ARBA00049144"/>
    </source>
</evidence>
<comment type="caution">
    <text evidence="12">The sequence shown here is derived from an EMBL/GenBank/DDBJ whole genome shotgun (WGS) entry which is preliminary data.</text>
</comment>
<dbReference type="GO" id="GO:0030170">
    <property type="term" value="F:pyridoxal phosphate binding"/>
    <property type="evidence" value="ECO:0007669"/>
    <property type="project" value="InterPro"/>
</dbReference>
<dbReference type="InterPro" id="IPR036052">
    <property type="entry name" value="TrpB-like_PALP_sf"/>
</dbReference>
<dbReference type="GO" id="GO:0004795">
    <property type="term" value="F:threonine synthase activity"/>
    <property type="evidence" value="ECO:0007669"/>
    <property type="project" value="UniProtKB-UniRule"/>
</dbReference>
<evidence type="ECO:0000256" key="4">
    <source>
        <dbReference type="ARBA" id="ARBA00022605"/>
    </source>
</evidence>
<gene>
    <name evidence="12" type="ORF">NS226_03030</name>
</gene>
<keyword evidence="4" id="KW-0028">Amino-acid biosynthesis</keyword>
<dbReference type="InterPro" id="IPR000634">
    <property type="entry name" value="Ser/Thr_deHydtase_PyrdxlP-BS"/>
</dbReference>
<dbReference type="AlphaFoldDB" id="A0A175RDH7"/>
<dbReference type="PANTHER" id="PTHR42690">
    <property type="entry name" value="THREONINE SYNTHASE FAMILY MEMBER"/>
    <property type="match status" value="1"/>
</dbReference>